<name>A0A2V2MW62_9EURY</name>
<evidence type="ECO:0000313" key="6">
    <source>
        <dbReference type="Proteomes" id="UP000245657"/>
    </source>
</evidence>
<evidence type="ECO:0000313" key="5">
    <source>
        <dbReference type="EMBL" id="PWR72122.1"/>
    </source>
</evidence>
<dbReference type="Pfam" id="PF01047">
    <property type="entry name" value="MarR"/>
    <property type="match status" value="1"/>
</dbReference>
<proteinExistence type="predicted"/>
<dbReference type="PANTHER" id="PTHR35790">
    <property type="entry name" value="HTH-TYPE TRANSCRIPTIONAL REGULATOR PCHR"/>
    <property type="match status" value="1"/>
</dbReference>
<keyword evidence="6" id="KW-1185">Reference proteome</keyword>
<sequence>MRIMNKLNESESIPRKFGVDVPLYPSEIHTLQVIGDHPQANVRTVAEHLGITPGAASQMISKLSKRELVTKVRGLKNEKEVHLELTPSGITAYQAHETIHEMVFQKIVERIGPLSSDQNTFLEHVLHAVESVYDERIETVRNEMKEQKTRKEGEI</sequence>
<keyword evidence="1" id="KW-0805">Transcription regulation</keyword>
<feature type="domain" description="HTH marR-type" evidence="4">
    <location>
        <begin position="1"/>
        <end position="131"/>
    </location>
</feature>
<dbReference type="SMART" id="SM00347">
    <property type="entry name" value="HTH_MARR"/>
    <property type="match status" value="1"/>
</dbReference>
<gene>
    <name evidence="5" type="ORF">DK846_09030</name>
</gene>
<dbReference type="InterPro" id="IPR036390">
    <property type="entry name" value="WH_DNA-bd_sf"/>
</dbReference>
<evidence type="ECO:0000256" key="3">
    <source>
        <dbReference type="ARBA" id="ARBA00023163"/>
    </source>
</evidence>
<dbReference type="InterPro" id="IPR036388">
    <property type="entry name" value="WH-like_DNA-bd_sf"/>
</dbReference>
<dbReference type="InterPro" id="IPR000835">
    <property type="entry name" value="HTH_MarR-typ"/>
</dbReference>
<evidence type="ECO:0000256" key="1">
    <source>
        <dbReference type="ARBA" id="ARBA00023015"/>
    </source>
</evidence>
<dbReference type="EMBL" id="QGMY01000007">
    <property type="protein sequence ID" value="PWR72122.1"/>
    <property type="molecule type" value="Genomic_DNA"/>
</dbReference>
<organism evidence="5 6">
    <name type="scientific">Methanospirillum lacunae</name>
    <dbReference type="NCBI Taxonomy" id="668570"/>
    <lineage>
        <taxon>Archaea</taxon>
        <taxon>Methanobacteriati</taxon>
        <taxon>Methanobacteriota</taxon>
        <taxon>Stenosarchaea group</taxon>
        <taxon>Methanomicrobia</taxon>
        <taxon>Methanomicrobiales</taxon>
        <taxon>Methanospirillaceae</taxon>
        <taxon>Methanospirillum</taxon>
    </lineage>
</organism>
<comment type="caution">
    <text evidence="5">The sequence shown here is derived from an EMBL/GenBank/DDBJ whole genome shotgun (WGS) entry which is preliminary data.</text>
</comment>
<dbReference type="OrthoDB" id="115257at2157"/>
<dbReference type="Gene3D" id="1.10.10.10">
    <property type="entry name" value="Winged helix-like DNA-binding domain superfamily/Winged helix DNA-binding domain"/>
    <property type="match status" value="1"/>
</dbReference>
<evidence type="ECO:0000259" key="4">
    <source>
        <dbReference type="PROSITE" id="PS50995"/>
    </source>
</evidence>
<dbReference type="PANTHER" id="PTHR35790:SF4">
    <property type="entry name" value="HTH-TYPE TRANSCRIPTIONAL REGULATOR PCHR"/>
    <property type="match status" value="1"/>
</dbReference>
<dbReference type="AlphaFoldDB" id="A0A2V2MW62"/>
<dbReference type="InterPro" id="IPR052067">
    <property type="entry name" value="Metal_resp_HTH_trans_reg"/>
</dbReference>
<dbReference type="GO" id="GO:0003677">
    <property type="term" value="F:DNA binding"/>
    <property type="evidence" value="ECO:0007669"/>
    <property type="project" value="UniProtKB-KW"/>
</dbReference>
<reference evidence="5 6" key="1">
    <citation type="submission" date="2018-05" db="EMBL/GenBank/DDBJ databases">
        <title>Draft genome of Methanospirillum lacunae Ki8-1.</title>
        <authorList>
            <person name="Dueholm M.S."/>
            <person name="Nielsen P.H."/>
            <person name="Bakmann L.F."/>
            <person name="Otzen D.E."/>
        </authorList>
    </citation>
    <scope>NUCLEOTIDE SEQUENCE [LARGE SCALE GENOMIC DNA]</scope>
    <source>
        <strain evidence="5 6">Ki8-1</strain>
    </source>
</reference>
<dbReference type="PROSITE" id="PS50995">
    <property type="entry name" value="HTH_MARR_2"/>
    <property type="match status" value="1"/>
</dbReference>
<accession>A0A2V2MW62</accession>
<keyword evidence="2" id="KW-0238">DNA-binding</keyword>
<dbReference type="Proteomes" id="UP000245657">
    <property type="component" value="Unassembled WGS sequence"/>
</dbReference>
<keyword evidence="3" id="KW-0804">Transcription</keyword>
<evidence type="ECO:0000256" key="2">
    <source>
        <dbReference type="ARBA" id="ARBA00023125"/>
    </source>
</evidence>
<dbReference type="SUPFAM" id="SSF46785">
    <property type="entry name" value="Winged helix' DNA-binding domain"/>
    <property type="match status" value="1"/>
</dbReference>
<dbReference type="GO" id="GO:0003700">
    <property type="term" value="F:DNA-binding transcription factor activity"/>
    <property type="evidence" value="ECO:0007669"/>
    <property type="project" value="InterPro"/>
</dbReference>
<protein>
    <submittedName>
        <fullName evidence="5">MarR family transcriptional regulator</fullName>
    </submittedName>
</protein>